<dbReference type="EMBL" id="JACHHT010000001">
    <property type="protein sequence ID" value="MBB6520165.1"/>
    <property type="molecule type" value="Genomic_DNA"/>
</dbReference>
<dbReference type="RefSeq" id="WP_166852057.1">
    <property type="nucleotide sequence ID" value="NZ_JAAONY010000001.1"/>
</dbReference>
<dbReference type="CDD" id="cd08646">
    <property type="entry name" value="FMT_core_Met-tRNA-FMT_N"/>
    <property type="match status" value="1"/>
</dbReference>
<evidence type="ECO:0000259" key="10">
    <source>
        <dbReference type="Pfam" id="PF02911"/>
    </source>
</evidence>
<feature type="binding site" evidence="8">
    <location>
        <begin position="111"/>
        <end position="114"/>
    </location>
    <ligand>
        <name>(6S)-5,6,7,8-tetrahydrofolate</name>
        <dbReference type="ChEBI" id="CHEBI:57453"/>
    </ligand>
</feature>
<evidence type="ECO:0000259" key="9">
    <source>
        <dbReference type="Pfam" id="PF00551"/>
    </source>
</evidence>
<dbReference type="InterPro" id="IPR011034">
    <property type="entry name" value="Formyl_transferase-like_C_sf"/>
</dbReference>
<dbReference type="Gene3D" id="3.10.25.10">
    <property type="entry name" value="Formyl transferase, C-terminal domain"/>
    <property type="match status" value="1"/>
</dbReference>
<dbReference type="FunFam" id="3.40.50.12230:FF:000001">
    <property type="entry name" value="Methionyl-tRNA formyltransferase"/>
    <property type="match status" value="1"/>
</dbReference>
<reference evidence="11 12" key="1">
    <citation type="submission" date="2020-08" db="EMBL/GenBank/DDBJ databases">
        <title>Genomic Encyclopedia of Type Strains, Phase IV (KMG-IV): sequencing the most valuable type-strain genomes for metagenomic binning, comparative biology and taxonomic classification.</title>
        <authorList>
            <person name="Goeker M."/>
        </authorList>
    </citation>
    <scope>NUCLEOTIDE SEQUENCE [LARGE SCALE GENOMIC DNA]</scope>
    <source>
        <strain evidence="11 12">DSM 22368</strain>
    </source>
</reference>
<gene>
    <name evidence="8" type="primary">fmt</name>
    <name evidence="11" type="ORF">HNR48_000443</name>
</gene>
<evidence type="ECO:0000256" key="2">
    <source>
        <dbReference type="ARBA" id="ARBA00010699"/>
    </source>
</evidence>
<feature type="domain" description="Formyl transferase N-terminal" evidence="9">
    <location>
        <begin position="4"/>
        <end position="182"/>
    </location>
</feature>
<dbReference type="Gene3D" id="3.40.50.170">
    <property type="entry name" value="Formyl transferase, N-terminal domain"/>
    <property type="match status" value="1"/>
</dbReference>
<comment type="catalytic activity">
    <reaction evidence="7 8">
        <text>L-methionyl-tRNA(fMet) + (6R)-10-formyltetrahydrofolate = N-formyl-L-methionyl-tRNA(fMet) + (6S)-5,6,7,8-tetrahydrofolate + H(+)</text>
        <dbReference type="Rhea" id="RHEA:24380"/>
        <dbReference type="Rhea" id="RHEA-COMP:9952"/>
        <dbReference type="Rhea" id="RHEA-COMP:9953"/>
        <dbReference type="ChEBI" id="CHEBI:15378"/>
        <dbReference type="ChEBI" id="CHEBI:57453"/>
        <dbReference type="ChEBI" id="CHEBI:78530"/>
        <dbReference type="ChEBI" id="CHEBI:78844"/>
        <dbReference type="ChEBI" id="CHEBI:195366"/>
        <dbReference type="EC" id="2.1.2.9"/>
    </reaction>
</comment>
<protein>
    <recommendedName>
        <fullName evidence="4 8">Methionyl-tRNA formyltransferase</fullName>
        <ecNumber evidence="3 8">2.1.2.9</ecNumber>
    </recommendedName>
</protein>
<dbReference type="InterPro" id="IPR041711">
    <property type="entry name" value="Met-tRNA-FMT_N"/>
</dbReference>
<dbReference type="InterPro" id="IPR001555">
    <property type="entry name" value="GART_AS"/>
</dbReference>
<sequence>MPLNIVFAGTPDFAAAHLNTLLESEHNVVAVYTQPDRPANRGKSLQASPVKQVALKHDIAVYQPLNFKDANDRDDLAALNADIMVVVAYGLLLPQSVLDTPKYGCINVHASLLPRWRGAAPIQRAVEAGDAESGVCIMQMDAGLDTGPVLVSRRFPLTPDETGGSLHDKLLETGGPALLEALEQIAAGRSQPEIQAEEGVTYAHKFNKADAAIDWQRPAVEVERKVRAYNPFPVAHCGFEDKGKEQRLRIWQARAENSETSLSPGEISKVSNEGLWVACGDGRLLHIESLQLPGKKAMTLKDLLNGRSDLFVAGGQLN</sequence>
<comment type="function">
    <text evidence="1 8">Attaches a formyl group to the free amino group of methionyl-tRNA(fMet). The formyl group appears to play a dual role in the initiator identity of N-formylmethionyl-tRNA by promoting its recognition by IF2 and preventing the misappropriation of this tRNA by the elongation apparatus.</text>
</comment>
<dbReference type="SUPFAM" id="SSF50486">
    <property type="entry name" value="FMT C-terminal domain-like"/>
    <property type="match status" value="1"/>
</dbReference>
<dbReference type="AlphaFoldDB" id="A0A7X0JRP6"/>
<comment type="similarity">
    <text evidence="2 8">Belongs to the Fmt family.</text>
</comment>
<dbReference type="InterPro" id="IPR005793">
    <property type="entry name" value="Formyl_trans_C"/>
</dbReference>
<comment type="caution">
    <text evidence="11">The sequence shown here is derived from an EMBL/GenBank/DDBJ whole genome shotgun (WGS) entry which is preliminary data.</text>
</comment>
<dbReference type="HAMAP" id="MF_00182">
    <property type="entry name" value="Formyl_trans"/>
    <property type="match status" value="1"/>
</dbReference>
<feature type="domain" description="Formyl transferase C-terminal" evidence="10">
    <location>
        <begin position="206"/>
        <end position="307"/>
    </location>
</feature>
<evidence type="ECO:0000256" key="6">
    <source>
        <dbReference type="ARBA" id="ARBA00022917"/>
    </source>
</evidence>
<dbReference type="Proteomes" id="UP000528457">
    <property type="component" value="Unassembled WGS sequence"/>
</dbReference>
<evidence type="ECO:0000256" key="4">
    <source>
        <dbReference type="ARBA" id="ARBA00016014"/>
    </source>
</evidence>
<evidence type="ECO:0000256" key="5">
    <source>
        <dbReference type="ARBA" id="ARBA00022679"/>
    </source>
</evidence>
<evidence type="ECO:0000313" key="11">
    <source>
        <dbReference type="EMBL" id="MBB6520165.1"/>
    </source>
</evidence>
<dbReference type="SUPFAM" id="SSF53328">
    <property type="entry name" value="Formyltransferase"/>
    <property type="match status" value="1"/>
</dbReference>
<dbReference type="InterPro" id="IPR044135">
    <property type="entry name" value="Met-tRNA-FMT_C"/>
</dbReference>
<dbReference type="GO" id="GO:0004479">
    <property type="term" value="F:methionyl-tRNA formyltransferase activity"/>
    <property type="evidence" value="ECO:0007669"/>
    <property type="project" value="UniProtKB-UniRule"/>
</dbReference>
<organism evidence="11 12">
    <name type="scientific">Pseudoteredinibacter isoporae</name>
    <dbReference type="NCBI Taxonomy" id="570281"/>
    <lineage>
        <taxon>Bacteria</taxon>
        <taxon>Pseudomonadati</taxon>
        <taxon>Pseudomonadota</taxon>
        <taxon>Gammaproteobacteria</taxon>
        <taxon>Cellvibrionales</taxon>
        <taxon>Cellvibrionaceae</taxon>
        <taxon>Pseudoteredinibacter</taxon>
    </lineage>
</organism>
<evidence type="ECO:0000256" key="3">
    <source>
        <dbReference type="ARBA" id="ARBA00012261"/>
    </source>
</evidence>
<dbReference type="FunCoup" id="A0A7X0JRP6">
    <property type="interactions" value="575"/>
</dbReference>
<dbReference type="PANTHER" id="PTHR11138">
    <property type="entry name" value="METHIONYL-TRNA FORMYLTRANSFERASE"/>
    <property type="match status" value="1"/>
</dbReference>
<dbReference type="Pfam" id="PF00551">
    <property type="entry name" value="Formyl_trans_N"/>
    <property type="match status" value="1"/>
</dbReference>
<dbReference type="CDD" id="cd08704">
    <property type="entry name" value="Met_tRNA_FMT_C"/>
    <property type="match status" value="1"/>
</dbReference>
<proteinExistence type="inferred from homology"/>
<accession>A0A7X0JRP6</accession>
<dbReference type="PROSITE" id="PS00373">
    <property type="entry name" value="GART"/>
    <property type="match status" value="1"/>
</dbReference>
<keyword evidence="6 8" id="KW-0648">Protein biosynthesis</keyword>
<evidence type="ECO:0000256" key="8">
    <source>
        <dbReference type="HAMAP-Rule" id="MF_00182"/>
    </source>
</evidence>
<dbReference type="FunFam" id="3.40.50.170:FF:000003">
    <property type="entry name" value="Methionyl-tRNA formyltransferase"/>
    <property type="match status" value="1"/>
</dbReference>
<evidence type="ECO:0000256" key="7">
    <source>
        <dbReference type="ARBA" id="ARBA00048558"/>
    </source>
</evidence>
<dbReference type="PANTHER" id="PTHR11138:SF5">
    <property type="entry name" value="METHIONYL-TRNA FORMYLTRANSFERASE, MITOCHONDRIAL"/>
    <property type="match status" value="1"/>
</dbReference>
<dbReference type="InterPro" id="IPR036477">
    <property type="entry name" value="Formyl_transf_N_sf"/>
</dbReference>
<dbReference type="InterPro" id="IPR037022">
    <property type="entry name" value="Formyl_trans_C_sf"/>
</dbReference>
<dbReference type="GO" id="GO:0005829">
    <property type="term" value="C:cytosol"/>
    <property type="evidence" value="ECO:0007669"/>
    <property type="project" value="TreeGrafter"/>
</dbReference>
<keyword evidence="12" id="KW-1185">Reference proteome</keyword>
<dbReference type="Pfam" id="PF02911">
    <property type="entry name" value="Formyl_trans_C"/>
    <property type="match status" value="1"/>
</dbReference>
<dbReference type="InterPro" id="IPR002376">
    <property type="entry name" value="Formyl_transf_N"/>
</dbReference>
<keyword evidence="5 8" id="KW-0808">Transferase</keyword>
<evidence type="ECO:0000313" key="12">
    <source>
        <dbReference type="Proteomes" id="UP000528457"/>
    </source>
</evidence>
<dbReference type="NCBIfam" id="TIGR00460">
    <property type="entry name" value="fmt"/>
    <property type="match status" value="1"/>
</dbReference>
<dbReference type="EC" id="2.1.2.9" evidence="3 8"/>
<evidence type="ECO:0000256" key="1">
    <source>
        <dbReference type="ARBA" id="ARBA00002606"/>
    </source>
</evidence>
<dbReference type="InParanoid" id="A0A7X0JRP6"/>
<dbReference type="InterPro" id="IPR005794">
    <property type="entry name" value="Fmt"/>
</dbReference>
<name>A0A7X0JRP6_9GAMM</name>